<dbReference type="CDD" id="cd00037">
    <property type="entry name" value="CLECT"/>
    <property type="match status" value="1"/>
</dbReference>
<dbReference type="Proteomes" id="UP000694844">
    <property type="component" value="Chromosome 1"/>
</dbReference>
<dbReference type="InterPro" id="IPR018378">
    <property type="entry name" value="C-type_lectin_CS"/>
</dbReference>
<dbReference type="Gene3D" id="3.10.100.10">
    <property type="entry name" value="Mannose-Binding Protein A, subunit A"/>
    <property type="match status" value="1"/>
</dbReference>
<dbReference type="Pfam" id="PF00059">
    <property type="entry name" value="Lectin_C"/>
    <property type="match status" value="1"/>
</dbReference>
<dbReference type="PROSITE" id="PS50041">
    <property type="entry name" value="C_TYPE_LECTIN_2"/>
    <property type="match status" value="1"/>
</dbReference>
<dbReference type="AlphaFoldDB" id="A0A8B8BYQ5"/>
<dbReference type="OrthoDB" id="441660at2759"/>
<feature type="domain" description="C-type lectin" evidence="3">
    <location>
        <begin position="29"/>
        <end position="146"/>
    </location>
</feature>
<dbReference type="InterPro" id="IPR050111">
    <property type="entry name" value="C-type_lectin/snaclec_domain"/>
</dbReference>
<evidence type="ECO:0000313" key="4">
    <source>
        <dbReference type="Proteomes" id="UP000694844"/>
    </source>
</evidence>
<dbReference type="PROSITE" id="PS00615">
    <property type="entry name" value="C_TYPE_LECTIN_1"/>
    <property type="match status" value="1"/>
</dbReference>
<keyword evidence="2" id="KW-0732">Signal</keyword>
<dbReference type="InterPro" id="IPR001304">
    <property type="entry name" value="C-type_lectin-like"/>
</dbReference>
<dbReference type="InterPro" id="IPR016186">
    <property type="entry name" value="C-type_lectin-like/link_sf"/>
</dbReference>
<evidence type="ECO:0000256" key="1">
    <source>
        <dbReference type="ARBA" id="ARBA00023157"/>
    </source>
</evidence>
<dbReference type="PANTHER" id="PTHR22803">
    <property type="entry name" value="MANNOSE, PHOSPHOLIPASE, LECTIN RECEPTOR RELATED"/>
    <property type="match status" value="1"/>
</dbReference>
<dbReference type="GeneID" id="111114489"/>
<dbReference type="SMART" id="SM00034">
    <property type="entry name" value="CLECT"/>
    <property type="match status" value="1"/>
</dbReference>
<dbReference type="InterPro" id="IPR016187">
    <property type="entry name" value="CTDL_fold"/>
</dbReference>
<evidence type="ECO:0000313" key="5">
    <source>
        <dbReference type="RefSeq" id="XP_022308527.1"/>
    </source>
</evidence>
<dbReference type="SUPFAM" id="SSF56436">
    <property type="entry name" value="C-type lectin-like"/>
    <property type="match status" value="1"/>
</dbReference>
<feature type="signal peptide" evidence="2">
    <location>
        <begin position="1"/>
        <end position="21"/>
    </location>
</feature>
<reference evidence="5" key="2">
    <citation type="submission" date="2025-08" db="UniProtKB">
        <authorList>
            <consortium name="RefSeq"/>
        </authorList>
    </citation>
    <scope>IDENTIFICATION</scope>
    <source>
        <tissue evidence="5">Whole sample</tissue>
    </source>
</reference>
<keyword evidence="1" id="KW-1015">Disulfide bond</keyword>
<proteinExistence type="predicted"/>
<name>A0A8B8BYQ5_CRAVI</name>
<evidence type="ECO:0000256" key="2">
    <source>
        <dbReference type="SAM" id="SignalP"/>
    </source>
</evidence>
<protein>
    <submittedName>
        <fullName evidence="5">Perlucin-like isoform X2</fullName>
    </submittedName>
</protein>
<organism evidence="4 5">
    <name type="scientific">Crassostrea virginica</name>
    <name type="common">Eastern oyster</name>
    <dbReference type="NCBI Taxonomy" id="6565"/>
    <lineage>
        <taxon>Eukaryota</taxon>
        <taxon>Metazoa</taxon>
        <taxon>Spiralia</taxon>
        <taxon>Lophotrochozoa</taxon>
        <taxon>Mollusca</taxon>
        <taxon>Bivalvia</taxon>
        <taxon>Autobranchia</taxon>
        <taxon>Pteriomorphia</taxon>
        <taxon>Ostreida</taxon>
        <taxon>Ostreoidea</taxon>
        <taxon>Ostreidae</taxon>
        <taxon>Crassostrea</taxon>
    </lineage>
</organism>
<gene>
    <name evidence="5" type="primary">LOC111114489</name>
</gene>
<dbReference type="RefSeq" id="XP_022308527.1">
    <property type="nucleotide sequence ID" value="XM_022452819.1"/>
</dbReference>
<evidence type="ECO:0000259" key="3">
    <source>
        <dbReference type="PROSITE" id="PS50041"/>
    </source>
</evidence>
<accession>A0A8B8BYQ5</accession>
<feature type="chain" id="PRO_5034010660" evidence="2">
    <location>
        <begin position="22"/>
        <end position="156"/>
    </location>
</feature>
<sequence>MKLQSAIVILLLSALQDPAESCQVGWIQFQDTCYFFSHTITTWYEAGNACTLFHSKLAEPRTVADINFLKSHSQSLGRTMWIGVSDIIEEGRWEYTSTQEVVSHTDFTPGQPDSGQTEENCIALWREHHGQWDDAVCSEKHFFICEEIPPSGDVIG</sequence>
<keyword evidence="4" id="KW-1185">Reference proteome</keyword>
<reference evidence="4" key="1">
    <citation type="submission" date="2024-06" db="UniProtKB">
        <authorList>
            <consortium name="RefSeq"/>
        </authorList>
    </citation>
    <scope>NUCLEOTIDE SEQUENCE [LARGE SCALE GENOMIC DNA]</scope>
</reference>